<evidence type="ECO:0000256" key="1">
    <source>
        <dbReference type="ARBA" id="ARBA00022490"/>
    </source>
</evidence>
<dbReference type="InterPro" id="IPR001623">
    <property type="entry name" value="DnaJ_domain"/>
</dbReference>
<dbReference type="Gene3D" id="2.60.260.20">
    <property type="entry name" value="Urease metallochaperone UreE, N-terminal domain"/>
    <property type="match status" value="1"/>
</dbReference>
<organism evidence="7 8">
    <name type="scientific">Candidatus Berkelbacteria bacterium CG23_combo_of_CG06-09_8_20_14_all_41_73</name>
    <dbReference type="NCBI Taxonomy" id="1974519"/>
    <lineage>
        <taxon>Bacteria</taxon>
        <taxon>Candidatus Berkelbacteria</taxon>
    </lineage>
</organism>
<evidence type="ECO:0000256" key="5">
    <source>
        <dbReference type="ARBA" id="ARBA00023186"/>
    </source>
</evidence>
<dbReference type="SMART" id="SM00271">
    <property type="entry name" value="DnaJ"/>
    <property type="match status" value="1"/>
</dbReference>
<dbReference type="PROSITE" id="PS00636">
    <property type="entry name" value="DNAJ_1"/>
    <property type="match status" value="1"/>
</dbReference>
<dbReference type="GO" id="GO:0051082">
    <property type="term" value="F:unfolded protein binding"/>
    <property type="evidence" value="ECO:0007669"/>
    <property type="project" value="InterPro"/>
</dbReference>
<keyword evidence="3" id="KW-0677">Repeat</keyword>
<keyword evidence="2" id="KW-0235">DNA replication</keyword>
<dbReference type="PANTHER" id="PTHR43096">
    <property type="entry name" value="DNAJ HOMOLOG 1, MITOCHONDRIAL-RELATED"/>
    <property type="match status" value="1"/>
</dbReference>
<comment type="caution">
    <text evidence="7">The sequence shown here is derived from an EMBL/GenBank/DDBJ whole genome shotgun (WGS) entry which is preliminary data.</text>
</comment>
<sequence>MMVQDCYKILGVEKNASTEEIKKAYRKLALKYHPDRGGSEEDARKFKEINEAYQVLSDPQKRAQYDQFGRTDFGNAGGFGGFEGFQGFGGQDYEFNFGGFGGLGDIFENFFGQAFSQVQAEIRITPAQAVLGDKLEVSVGGEKINLDIPAGTQDGQAFRFQGRGRAHKSGRGDLIISVRIEIPKNITREQRELYEQLREVESKKRSWWK</sequence>
<dbReference type="Pfam" id="PF00226">
    <property type="entry name" value="DnaJ"/>
    <property type="match status" value="1"/>
</dbReference>
<keyword evidence="5" id="KW-0143">Chaperone</keyword>
<dbReference type="GO" id="GO:0042026">
    <property type="term" value="P:protein refolding"/>
    <property type="evidence" value="ECO:0007669"/>
    <property type="project" value="TreeGrafter"/>
</dbReference>
<dbReference type="Proteomes" id="UP000230671">
    <property type="component" value="Unassembled WGS sequence"/>
</dbReference>
<dbReference type="InterPro" id="IPR018253">
    <property type="entry name" value="DnaJ_domain_CS"/>
</dbReference>
<evidence type="ECO:0000256" key="4">
    <source>
        <dbReference type="ARBA" id="ARBA00023016"/>
    </source>
</evidence>
<evidence type="ECO:0000259" key="6">
    <source>
        <dbReference type="PROSITE" id="PS50076"/>
    </source>
</evidence>
<reference evidence="7 8" key="1">
    <citation type="submission" date="2017-09" db="EMBL/GenBank/DDBJ databases">
        <title>Depth-based differentiation of microbial function through sediment-hosted aquifers and enrichment of novel symbionts in the deep terrestrial subsurface.</title>
        <authorList>
            <person name="Probst A.J."/>
            <person name="Ladd B."/>
            <person name="Jarett J.K."/>
            <person name="Geller-Mcgrath D.E."/>
            <person name="Sieber C.M."/>
            <person name="Emerson J.B."/>
            <person name="Anantharaman K."/>
            <person name="Thomas B.C."/>
            <person name="Malmstrom R."/>
            <person name="Stieglmeier M."/>
            <person name="Klingl A."/>
            <person name="Woyke T."/>
            <person name="Ryan C.M."/>
            <person name="Banfield J.F."/>
        </authorList>
    </citation>
    <scope>NUCLEOTIDE SEQUENCE [LARGE SCALE GENOMIC DNA]</scope>
    <source>
        <strain evidence="7">CG23_combo_of_CG06-09_8_20_14_all_41_73</strain>
    </source>
</reference>
<evidence type="ECO:0000256" key="2">
    <source>
        <dbReference type="ARBA" id="ARBA00022705"/>
    </source>
</evidence>
<proteinExistence type="predicted"/>
<evidence type="ECO:0000313" key="7">
    <source>
        <dbReference type="EMBL" id="PIP51049.1"/>
    </source>
</evidence>
<dbReference type="GO" id="GO:0005737">
    <property type="term" value="C:cytoplasm"/>
    <property type="evidence" value="ECO:0007669"/>
    <property type="project" value="TreeGrafter"/>
</dbReference>
<dbReference type="GO" id="GO:0006260">
    <property type="term" value="P:DNA replication"/>
    <property type="evidence" value="ECO:0007669"/>
    <property type="project" value="UniProtKB-KW"/>
</dbReference>
<dbReference type="CDD" id="cd06257">
    <property type="entry name" value="DnaJ"/>
    <property type="match status" value="1"/>
</dbReference>
<dbReference type="PANTHER" id="PTHR43096:SF48">
    <property type="entry name" value="CHAPERONE PROTEIN DNAJ"/>
    <property type="match status" value="1"/>
</dbReference>
<dbReference type="Pfam" id="PF01556">
    <property type="entry name" value="DnaJ_C"/>
    <property type="match status" value="1"/>
</dbReference>
<keyword evidence="4" id="KW-0346">Stress response</keyword>
<dbReference type="InterPro" id="IPR008971">
    <property type="entry name" value="HSP40/DnaJ_pept-bd"/>
</dbReference>
<dbReference type="InterPro" id="IPR002939">
    <property type="entry name" value="DnaJ_C"/>
</dbReference>
<dbReference type="SUPFAM" id="SSF46565">
    <property type="entry name" value="Chaperone J-domain"/>
    <property type="match status" value="1"/>
</dbReference>
<dbReference type="Gene3D" id="1.10.287.110">
    <property type="entry name" value="DnaJ domain"/>
    <property type="match status" value="1"/>
</dbReference>
<dbReference type="PRINTS" id="PR00625">
    <property type="entry name" value="JDOMAIN"/>
</dbReference>
<evidence type="ECO:0000256" key="3">
    <source>
        <dbReference type="ARBA" id="ARBA00022737"/>
    </source>
</evidence>
<keyword evidence="1" id="KW-0963">Cytoplasm</keyword>
<gene>
    <name evidence="7" type="ORF">COX11_00685</name>
</gene>
<dbReference type="InterPro" id="IPR036869">
    <property type="entry name" value="J_dom_sf"/>
</dbReference>
<accession>A0A2H0B065</accession>
<name>A0A2H0B065_9BACT</name>
<dbReference type="EMBL" id="PCSO01000026">
    <property type="protein sequence ID" value="PIP51049.1"/>
    <property type="molecule type" value="Genomic_DNA"/>
</dbReference>
<protein>
    <recommendedName>
        <fullName evidence="6">J domain-containing protein</fullName>
    </recommendedName>
</protein>
<dbReference type="AlphaFoldDB" id="A0A2H0B065"/>
<dbReference type="PROSITE" id="PS50076">
    <property type="entry name" value="DNAJ_2"/>
    <property type="match status" value="1"/>
</dbReference>
<evidence type="ECO:0000313" key="8">
    <source>
        <dbReference type="Proteomes" id="UP000230671"/>
    </source>
</evidence>
<dbReference type="FunFam" id="1.10.287.110:FF:000031">
    <property type="entry name" value="Molecular chaperone DnaJ"/>
    <property type="match status" value="1"/>
</dbReference>
<dbReference type="SUPFAM" id="SSF49493">
    <property type="entry name" value="HSP40/DnaJ peptide-binding domain"/>
    <property type="match status" value="1"/>
</dbReference>
<feature type="domain" description="J" evidence="6">
    <location>
        <begin position="5"/>
        <end position="69"/>
    </location>
</feature>